<dbReference type="InterPro" id="IPR015854">
    <property type="entry name" value="ABC_transpr_LolD-like"/>
</dbReference>
<evidence type="ECO:0000259" key="5">
    <source>
        <dbReference type="PROSITE" id="PS50893"/>
    </source>
</evidence>
<organism evidence="6 7">
    <name type="scientific">Mangrovactinospora gilvigrisea</name>
    <dbReference type="NCBI Taxonomy" id="1428644"/>
    <lineage>
        <taxon>Bacteria</taxon>
        <taxon>Bacillati</taxon>
        <taxon>Actinomycetota</taxon>
        <taxon>Actinomycetes</taxon>
        <taxon>Kitasatosporales</taxon>
        <taxon>Streptomycetaceae</taxon>
        <taxon>Mangrovactinospora</taxon>
    </lineage>
</organism>
<dbReference type="GO" id="GO:0005524">
    <property type="term" value="F:ATP binding"/>
    <property type="evidence" value="ECO:0007669"/>
    <property type="project" value="UniProtKB-KW"/>
</dbReference>
<name>A0A1J7C147_9ACTN</name>
<evidence type="ECO:0000256" key="3">
    <source>
        <dbReference type="ARBA" id="ARBA00022840"/>
    </source>
</evidence>
<protein>
    <submittedName>
        <fullName evidence="6">ABC transporter ATP-binding protein</fullName>
    </submittedName>
</protein>
<dbReference type="GO" id="GO:0022857">
    <property type="term" value="F:transmembrane transporter activity"/>
    <property type="evidence" value="ECO:0007669"/>
    <property type="project" value="TreeGrafter"/>
</dbReference>
<feature type="region of interest" description="Disordered" evidence="4">
    <location>
        <begin position="214"/>
        <end position="239"/>
    </location>
</feature>
<dbReference type="InterPro" id="IPR027417">
    <property type="entry name" value="P-loop_NTPase"/>
</dbReference>
<keyword evidence="3 6" id="KW-0067">ATP-binding</keyword>
<gene>
    <name evidence="6" type="ORF">BIV57_22360</name>
</gene>
<evidence type="ECO:0000256" key="4">
    <source>
        <dbReference type="SAM" id="MobiDB-lite"/>
    </source>
</evidence>
<evidence type="ECO:0000313" key="7">
    <source>
        <dbReference type="Proteomes" id="UP000243342"/>
    </source>
</evidence>
<feature type="compositionally biased region" description="Basic and acidic residues" evidence="4">
    <location>
        <begin position="224"/>
        <end position="239"/>
    </location>
</feature>
<dbReference type="SUPFAM" id="SSF52540">
    <property type="entry name" value="P-loop containing nucleoside triphosphate hydrolases"/>
    <property type="match status" value="1"/>
</dbReference>
<accession>A0A1J7C147</accession>
<evidence type="ECO:0000256" key="1">
    <source>
        <dbReference type="ARBA" id="ARBA00005417"/>
    </source>
</evidence>
<comment type="similarity">
    <text evidence="1">Belongs to the ABC transporter superfamily.</text>
</comment>
<dbReference type="GO" id="GO:0005886">
    <property type="term" value="C:plasma membrane"/>
    <property type="evidence" value="ECO:0007669"/>
    <property type="project" value="TreeGrafter"/>
</dbReference>
<dbReference type="PROSITE" id="PS50893">
    <property type="entry name" value="ABC_TRANSPORTER_2"/>
    <property type="match status" value="1"/>
</dbReference>
<dbReference type="SMART" id="SM00382">
    <property type="entry name" value="AAA"/>
    <property type="match status" value="1"/>
</dbReference>
<dbReference type="InterPro" id="IPR003593">
    <property type="entry name" value="AAA+_ATPase"/>
</dbReference>
<dbReference type="GO" id="GO:0016887">
    <property type="term" value="F:ATP hydrolysis activity"/>
    <property type="evidence" value="ECO:0007669"/>
    <property type="project" value="InterPro"/>
</dbReference>
<proteinExistence type="inferred from homology"/>
<evidence type="ECO:0000256" key="2">
    <source>
        <dbReference type="ARBA" id="ARBA00022741"/>
    </source>
</evidence>
<evidence type="ECO:0000313" key="6">
    <source>
        <dbReference type="EMBL" id="OIV35288.1"/>
    </source>
</evidence>
<dbReference type="PANTHER" id="PTHR24220">
    <property type="entry name" value="IMPORT ATP-BINDING PROTEIN"/>
    <property type="match status" value="1"/>
</dbReference>
<dbReference type="AlphaFoldDB" id="A0A1J7C147"/>
<dbReference type="STRING" id="1428644.BIV57_22360"/>
<dbReference type="Proteomes" id="UP000243342">
    <property type="component" value="Unassembled WGS sequence"/>
</dbReference>
<reference evidence="6 7" key="1">
    <citation type="submission" date="2016-10" db="EMBL/GenBank/DDBJ databases">
        <title>Genome sequence of Streptomyces gilvigriseus MUSC 26.</title>
        <authorList>
            <person name="Lee L.-H."/>
            <person name="Ser H.-L."/>
        </authorList>
    </citation>
    <scope>NUCLEOTIDE SEQUENCE [LARGE SCALE GENOMIC DNA]</scope>
    <source>
        <strain evidence="6 7">MUSC 26</strain>
    </source>
</reference>
<keyword evidence="2" id="KW-0547">Nucleotide-binding</keyword>
<dbReference type="EMBL" id="MLCF01000167">
    <property type="protein sequence ID" value="OIV35288.1"/>
    <property type="molecule type" value="Genomic_DNA"/>
</dbReference>
<dbReference type="InterPro" id="IPR003439">
    <property type="entry name" value="ABC_transporter-like_ATP-bd"/>
</dbReference>
<dbReference type="Gene3D" id="3.40.50.300">
    <property type="entry name" value="P-loop containing nucleotide triphosphate hydrolases"/>
    <property type="match status" value="1"/>
</dbReference>
<feature type="domain" description="ABC transporter" evidence="5">
    <location>
        <begin position="2"/>
        <end position="237"/>
    </location>
</feature>
<dbReference type="Pfam" id="PF00005">
    <property type="entry name" value="ABC_tran"/>
    <property type="match status" value="1"/>
</dbReference>
<keyword evidence="7" id="KW-1185">Reference proteome</keyword>
<sequence>MLWSRALVRHRGGGPVLRGVSAGVREGELLAVTGTRGAGKTTLLECWSGTTAADSGEVWFNSAPVHTLSAGRRERLRREHFGFVGPEPRLLAELTAAENAAVGGMLRGLRRRAAEAAAAEWLDRLELGELARLRPDGLPREAQQRVAVARALTGAPSVVFADDPTACLDTAGSARLLRVLATAVRSHRMTLVLATADPEVAALADRRLHLTDGRLTPDPGWGAGEKRRQAGYRADGDGR</sequence>
<dbReference type="PANTHER" id="PTHR24220:SF689">
    <property type="entry name" value="LIPOPROTEIN-RELEASING SYSTEM ATP-BINDING PROTEIN LOLD"/>
    <property type="match status" value="1"/>
</dbReference>
<comment type="caution">
    <text evidence="6">The sequence shown here is derived from an EMBL/GenBank/DDBJ whole genome shotgun (WGS) entry which is preliminary data.</text>
</comment>